<sequence>MNETAICAKCLIIILSPTISALANSVTLFAASLSVLPLYLMQQILLLFLRAVQCVLFVNISVFNRRTWNGSYRTFCGDFSSAINSLDSLYIP</sequence>
<gene>
    <name evidence="2" type="ORF">EZS28_012402</name>
</gene>
<protein>
    <submittedName>
        <fullName evidence="2">Uncharacterized protein</fullName>
    </submittedName>
</protein>
<evidence type="ECO:0000313" key="2">
    <source>
        <dbReference type="EMBL" id="KAA6392072.1"/>
    </source>
</evidence>
<proteinExistence type="predicted"/>
<organism evidence="2 3">
    <name type="scientific">Streblomastix strix</name>
    <dbReference type="NCBI Taxonomy" id="222440"/>
    <lineage>
        <taxon>Eukaryota</taxon>
        <taxon>Metamonada</taxon>
        <taxon>Preaxostyla</taxon>
        <taxon>Oxymonadida</taxon>
        <taxon>Streblomastigidae</taxon>
        <taxon>Streblomastix</taxon>
    </lineage>
</organism>
<dbReference type="AlphaFoldDB" id="A0A5J4WBY3"/>
<evidence type="ECO:0000256" key="1">
    <source>
        <dbReference type="SAM" id="Phobius"/>
    </source>
</evidence>
<feature type="transmembrane region" description="Helical" evidence="1">
    <location>
        <begin position="39"/>
        <end position="63"/>
    </location>
</feature>
<keyword evidence="1" id="KW-1133">Transmembrane helix</keyword>
<keyword evidence="1" id="KW-0472">Membrane</keyword>
<name>A0A5J4WBY3_9EUKA</name>
<accession>A0A5J4WBY3</accession>
<dbReference type="EMBL" id="SNRW01002667">
    <property type="protein sequence ID" value="KAA6392072.1"/>
    <property type="molecule type" value="Genomic_DNA"/>
</dbReference>
<keyword evidence="1" id="KW-0812">Transmembrane</keyword>
<reference evidence="2 3" key="1">
    <citation type="submission" date="2019-03" db="EMBL/GenBank/DDBJ databases">
        <title>Single cell metagenomics reveals metabolic interactions within the superorganism composed of flagellate Streblomastix strix and complex community of Bacteroidetes bacteria on its surface.</title>
        <authorList>
            <person name="Treitli S.C."/>
            <person name="Kolisko M."/>
            <person name="Husnik F."/>
            <person name="Keeling P."/>
            <person name="Hampl V."/>
        </authorList>
    </citation>
    <scope>NUCLEOTIDE SEQUENCE [LARGE SCALE GENOMIC DNA]</scope>
    <source>
        <strain evidence="2">ST1C</strain>
    </source>
</reference>
<evidence type="ECO:0000313" key="3">
    <source>
        <dbReference type="Proteomes" id="UP000324800"/>
    </source>
</evidence>
<comment type="caution">
    <text evidence="2">The sequence shown here is derived from an EMBL/GenBank/DDBJ whole genome shotgun (WGS) entry which is preliminary data.</text>
</comment>
<dbReference type="Proteomes" id="UP000324800">
    <property type="component" value="Unassembled WGS sequence"/>
</dbReference>